<feature type="domain" description="Tyr recombinase" evidence="12">
    <location>
        <begin position="157"/>
        <end position="352"/>
    </location>
</feature>
<evidence type="ECO:0000256" key="7">
    <source>
        <dbReference type="ARBA" id="ARBA00022908"/>
    </source>
</evidence>
<name>A0AAD2DCV2_9CLOT</name>
<evidence type="ECO:0000256" key="9">
    <source>
        <dbReference type="ARBA" id="ARBA00023172"/>
    </source>
</evidence>
<gene>
    <name evidence="14" type="ORF">CNEO2_100077</name>
</gene>
<dbReference type="PANTHER" id="PTHR30349:SF77">
    <property type="entry name" value="TYROSINE RECOMBINASE XERC"/>
    <property type="match status" value="1"/>
</dbReference>
<dbReference type="Gene3D" id="1.10.150.130">
    <property type="match status" value="1"/>
</dbReference>
<comment type="caution">
    <text evidence="14">The sequence shown here is derived from an EMBL/GenBank/DDBJ whole genome shotgun (WGS) entry which is preliminary data.</text>
</comment>
<evidence type="ECO:0000256" key="1">
    <source>
        <dbReference type="ARBA" id="ARBA00003283"/>
    </source>
</evidence>
<keyword evidence="5" id="KW-0132">Cell division</keyword>
<dbReference type="Pfam" id="PF00589">
    <property type="entry name" value="Phage_integrase"/>
    <property type="match status" value="1"/>
</dbReference>
<dbReference type="InterPro" id="IPR002104">
    <property type="entry name" value="Integrase_catalytic"/>
</dbReference>
<comment type="subcellular location">
    <subcellularLocation>
        <location evidence="2">Cytoplasm</location>
    </subcellularLocation>
</comment>
<evidence type="ECO:0000313" key="15">
    <source>
        <dbReference type="Proteomes" id="UP001189143"/>
    </source>
</evidence>
<evidence type="ECO:0000313" key="14">
    <source>
        <dbReference type="EMBL" id="CAI3539392.1"/>
    </source>
</evidence>
<keyword evidence="4" id="KW-0963">Cytoplasm</keyword>
<dbReference type="SUPFAM" id="SSF56349">
    <property type="entry name" value="DNA breaking-rejoining enzymes"/>
    <property type="match status" value="1"/>
</dbReference>
<keyword evidence="8 11" id="KW-0238">DNA-binding</keyword>
<keyword evidence="9" id="KW-0233">DNA recombination</keyword>
<keyword evidence="6" id="KW-0159">Chromosome partition</keyword>
<evidence type="ECO:0000256" key="6">
    <source>
        <dbReference type="ARBA" id="ARBA00022829"/>
    </source>
</evidence>
<dbReference type="Proteomes" id="UP001189143">
    <property type="component" value="Unassembled WGS sequence"/>
</dbReference>
<reference evidence="14" key="1">
    <citation type="submission" date="2022-10" db="EMBL/GenBank/DDBJ databases">
        <authorList>
            <person name="Aires J."/>
            <person name="Mesa V."/>
        </authorList>
    </citation>
    <scope>NUCLEOTIDE SEQUENCE</scope>
    <source>
        <strain evidence="14">Clostridium neonatale JD116</strain>
    </source>
</reference>
<dbReference type="GO" id="GO:0051301">
    <property type="term" value="P:cell division"/>
    <property type="evidence" value="ECO:0007669"/>
    <property type="project" value="UniProtKB-KW"/>
</dbReference>
<feature type="domain" description="Core-binding (CB)" evidence="13">
    <location>
        <begin position="54"/>
        <end position="136"/>
    </location>
</feature>
<accession>A0AAD2DCV2</accession>
<evidence type="ECO:0000256" key="11">
    <source>
        <dbReference type="PROSITE-ProRule" id="PRU01248"/>
    </source>
</evidence>
<protein>
    <submittedName>
        <fullName evidence="14">Integrase/recombinase XerD</fullName>
    </submittedName>
</protein>
<evidence type="ECO:0000256" key="10">
    <source>
        <dbReference type="ARBA" id="ARBA00023306"/>
    </source>
</evidence>
<sequence length="356" mass="41434">MGDLRSDVTHKIICEMIDELNETQIDKLKNVTTIVLNNYEIRKRELSLTTFNGNEIEYMLKKFMIEKKVQGCTDRTLKAYAREIPKILYRINKPLRDITADDILIYIANRDIKDNVSKTTQDNELRYIRTFFAFLMAEEYVTKNPCLRIKAIKAAKVKKKAFSEIEIEKIRNACKNNKEKAIIETFLSTGCRVSELIQIEYKKIADGKIEILGKGQKVRTVYLNAKAQLAIKNYIAERKDKNPYLFPKMLGIEEIVEIRKKKNKNYDYKDNAFVTEKDAAVKDTIENIVRRIGRRAGVKNTHPHRFRRTCATMALRRGMPLIQVSKMLGHESVATTQIYLDISENELEQAHKKYVI</sequence>
<evidence type="ECO:0000256" key="8">
    <source>
        <dbReference type="ARBA" id="ARBA00023125"/>
    </source>
</evidence>
<evidence type="ECO:0000259" key="12">
    <source>
        <dbReference type="PROSITE" id="PS51898"/>
    </source>
</evidence>
<dbReference type="GO" id="GO:0015074">
    <property type="term" value="P:DNA integration"/>
    <property type="evidence" value="ECO:0007669"/>
    <property type="project" value="UniProtKB-KW"/>
</dbReference>
<dbReference type="InterPro" id="IPR044068">
    <property type="entry name" value="CB"/>
</dbReference>
<evidence type="ECO:0000256" key="5">
    <source>
        <dbReference type="ARBA" id="ARBA00022618"/>
    </source>
</evidence>
<evidence type="ECO:0000256" key="4">
    <source>
        <dbReference type="ARBA" id="ARBA00022490"/>
    </source>
</evidence>
<evidence type="ECO:0000256" key="2">
    <source>
        <dbReference type="ARBA" id="ARBA00004496"/>
    </source>
</evidence>
<dbReference type="GO" id="GO:0007059">
    <property type="term" value="P:chromosome segregation"/>
    <property type="evidence" value="ECO:0007669"/>
    <property type="project" value="UniProtKB-KW"/>
</dbReference>
<organism evidence="14 15">
    <name type="scientific">Clostridium neonatale</name>
    <dbReference type="NCBI Taxonomy" id="137838"/>
    <lineage>
        <taxon>Bacteria</taxon>
        <taxon>Bacillati</taxon>
        <taxon>Bacillota</taxon>
        <taxon>Clostridia</taxon>
        <taxon>Eubacteriales</taxon>
        <taxon>Clostridiaceae</taxon>
        <taxon>Clostridium</taxon>
    </lineage>
</organism>
<dbReference type="PROSITE" id="PS51898">
    <property type="entry name" value="TYR_RECOMBINASE"/>
    <property type="match status" value="1"/>
</dbReference>
<dbReference type="InterPro" id="IPR011010">
    <property type="entry name" value="DNA_brk_join_enz"/>
</dbReference>
<dbReference type="EMBL" id="CAMTCP010000011">
    <property type="protein sequence ID" value="CAI3539392.1"/>
    <property type="molecule type" value="Genomic_DNA"/>
</dbReference>
<dbReference type="AlphaFoldDB" id="A0AAD2DCV2"/>
<dbReference type="CDD" id="cd00397">
    <property type="entry name" value="DNA_BRE_C"/>
    <property type="match status" value="1"/>
</dbReference>
<dbReference type="Gene3D" id="1.10.443.10">
    <property type="entry name" value="Intergrase catalytic core"/>
    <property type="match status" value="1"/>
</dbReference>
<keyword evidence="10" id="KW-0131">Cell cycle</keyword>
<dbReference type="GO" id="GO:0005737">
    <property type="term" value="C:cytoplasm"/>
    <property type="evidence" value="ECO:0007669"/>
    <property type="project" value="UniProtKB-SubCell"/>
</dbReference>
<dbReference type="RefSeq" id="WP_230139987.1">
    <property type="nucleotide sequence ID" value="NZ_CAKJVF010000029.1"/>
</dbReference>
<dbReference type="InterPro" id="IPR010998">
    <property type="entry name" value="Integrase_recombinase_N"/>
</dbReference>
<dbReference type="InterPro" id="IPR013762">
    <property type="entry name" value="Integrase-like_cat_sf"/>
</dbReference>
<evidence type="ECO:0000256" key="3">
    <source>
        <dbReference type="ARBA" id="ARBA00008857"/>
    </source>
</evidence>
<dbReference type="PANTHER" id="PTHR30349">
    <property type="entry name" value="PHAGE INTEGRASE-RELATED"/>
    <property type="match status" value="1"/>
</dbReference>
<dbReference type="GO" id="GO:0006310">
    <property type="term" value="P:DNA recombination"/>
    <property type="evidence" value="ECO:0007669"/>
    <property type="project" value="UniProtKB-KW"/>
</dbReference>
<proteinExistence type="inferred from homology"/>
<keyword evidence="7" id="KW-0229">DNA integration</keyword>
<dbReference type="GO" id="GO:0003677">
    <property type="term" value="F:DNA binding"/>
    <property type="evidence" value="ECO:0007669"/>
    <property type="project" value="UniProtKB-UniRule"/>
</dbReference>
<dbReference type="Pfam" id="PF13495">
    <property type="entry name" value="Phage_int_SAM_4"/>
    <property type="match status" value="1"/>
</dbReference>
<dbReference type="PROSITE" id="PS51900">
    <property type="entry name" value="CB"/>
    <property type="match status" value="1"/>
</dbReference>
<comment type="function">
    <text evidence="1">Site-specific tyrosine recombinase, which acts by catalyzing the cutting and rejoining of the recombining DNA molecules.</text>
</comment>
<dbReference type="InterPro" id="IPR050090">
    <property type="entry name" value="Tyrosine_recombinase_XerCD"/>
</dbReference>
<evidence type="ECO:0000259" key="13">
    <source>
        <dbReference type="PROSITE" id="PS51900"/>
    </source>
</evidence>
<dbReference type="InterPro" id="IPR004107">
    <property type="entry name" value="Integrase_SAM-like_N"/>
</dbReference>
<comment type="similarity">
    <text evidence="3">Belongs to the 'phage' integrase family.</text>
</comment>